<sequence>MVQTLEDIKGGGGSIKIGTTGTISALMSRELQNSTPDPSILEPKEATNGTTLKAHVQADEASSSNTNTTEKTKPHKTRKANRNPNRRKGSYIVEVVDIKCKMPDPITNRFKKLNFSKLSETNMAEQMLVLLSLSV</sequence>
<organism evidence="1 2">
    <name type="scientific">Smallanthus sonchifolius</name>
    <dbReference type="NCBI Taxonomy" id="185202"/>
    <lineage>
        <taxon>Eukaryota</taxon>
        <taxon>Viridiplantae</taxon>
        <taxon>Streptophyta</taxon>
        <taxon>Embryophyta</taxon>
        <taxon>Tracheophyta</taxon>
        <taxon>Spermatophyta</taxon>
        <taxon>Magnoliopsida</taxon>
        <taxon>eudicotyledons</taxon>
        <taxon>Gunneridae</taxon>
        <taxon>Pentapetalae</taxon>
        <taxon>asterids</taxon>
        <taxon>campanulids</taxon>
        <taxon>Asterales</taxon>
        <taxon>Asteraceae</taxon>
        <taxon>Asteroideae</taxon>
        <taxon>Heliantheae alliance</taxon>
        <taxon>Millerieae</taxon>
        <taxon>Smallanthus</taxon>
    </lineage>
</organism>
<gene>
    <name evidence="1" type="ORF">L1987_08082</name>
</gene>
<reference evidence="2" key="1">
    <citation type="journal article" date="2022" name="Mol. Ecol. Resour.">
        <title>The genomes of chicory, endive, great burdock and yacon provide insights into Asteraceae palaeo-polyploidization history and plant inulin production.</title>
        <authorList>
            <person name="Fan W."/>
            <person name="Wang S."/>
            <person name="Wang H."/>
            <person name="Wang A."/>
            <person name="Jiang F."/>
            <person name="Liu H."/>
            <person name="Zhao H."/>
            <person name="Xu D."/>
            <person name="Zhang Y."/>
        </authorList>
    </citation>
    <scope>NUCLEOTIDE SEQUENCE [LARGE SCALE GENOMIC DNA]</scope>
    <source>
        <strain evidence="2">cv. Yunnan</strain>
    </source>
</reference>
<dbReference type="EMBL" id="CM042020">
    <property type="protein sequence ID" value="KAI3820534.1"/>
    <property type="molecule type" value="Genomic_DNA"/>
</dbReference>
<accession>A0ACB9JK24</accession>
<reference evidence="1 2" key="2">
    <citation type="journal article" date="2022" name="Mol. Ecol. Resour.">
        <title>The genomes of chicory, endive, great burdock and yacon provide insights into Asteraceae paleo-polyploidization history and plant inulin production.</title>
        <authorList>
            <person name="Fan W."/>
            <person name="Wang S."/>
            <person name="Wang H."/>
            <person name="Wang A."/>
            <person name="Jiang F."/>
            <person name="Liu H."/>
            <person name="Zhao H."/>
            <person name="Xu D."/>
            <person name="Zhang Y."/>
        </authorList>
    </citation>
    <scope>NUCLEOTIDE SEQUENCE [LARGE SCALE GENOMIC DNA]</scope>
    <source>
        <strain evidence="2">cv. Yunnan</strain>
        <tissue evidence="1">Leaves</tissue>
    </source>
</reference>
<protein>
    <submittedName>
        <fullName evidence="1">Uncharacterized protein</fullName>
    </submittedName>
</protein>
<dbReference type="Proteomes" id="UP001056120">
    <property type="component" value="Linkage Group LG03"/>
</dbReference>
<name>A0ACB9JK24_9ASTR</name>
<keyword evidence="2" id="KW-1185">Reference proteome</keyword>
<proteinExistence type="predicted"/>
<evidence type="ECO:0000313" key="2">
    <source>
        <dbReference type="Proteomes" id="UP001056120"/>
    </source>
</evidence>
<comment type="caution">
    <text evidence="1">The sequence shown here is derived from an EMBL/GenBank/DDBJ whole genome shotgun (WGS) entry which is preliminary data.</text>
</comment>
<evidence type="ECO:0000313" key="1">
    <source>
        <dbReference type="EMBL" id="KAI3820534.1"/>
    </source>
</evidence>